<proteinExistence type="predicted"/>
<accession>A0ABV5Z7W0</accession>
<comment type="caution">
    <text evidence="2">The sequence shown here is derived from an EMBL/GenBank/DDBJ whole genome shotgun (WGS) entry which is preliminary data.</text>
</comment>
<dbReference type="Pfam" id="PF01464">
    <property type="entry name" value="SLT"/>
    <property type="match status" value="1"/>
</dbReference>
<evidence type="ECO:0000259" key="1">
    <source>
        <dbReference type="PROSITE" id="PS51782"/>
    </source>
</evidence>
<dbReference type="InterPro" id="IPR023346">
    <property type="entry name" value="Lysozyme-like_dom_sf"/>
</dbReference>
<evidence type="ECO:0000313" key="2">
    <source>
        <dbReference type="EMBL" id="MFB9885372.1"/>
    </source>
</evidence>
<dbReference type="CDD" id="cd16894">
    <property type="entry name" value="MltD-like"/>
    <property type="match status" value="1"/>
</dbReference>
<feature type="domain" description="LysM" evidence="1">
    <location>
        <begin position="349"/>
        <end position="392"/>
    </location>
</feature>
<dbReference type="Pfam" id="PF01476">
    <property type="entry name" value="LysM"/>
    <property type="match status" value="3"/>
</dbReference>
<dbReference type="Gene3D" id="1.10.530.10">
    <property type="match status" value="1"/>
</dbReference>
<dbReference type="SUPFAM" id="SSF53955">
    <property type="entry name" value="Lysozyme-like"/>
    <property type="match status" value="1"/>
</dbReference>
<dbReference type="Gene3D" id="3.10.350.10">
    <property type="entry name" value="LysM domain"/>
    <property type="match status" value="3"/>
</dbReference>
<sequence length="530" mass="58831">MHLPLTLTQRKSPALLITVLALMVSACSNQNTRPQQSALLSDEGEIRVPAYIPRGKSGSLDQLMEIRLSSTDDLWQLTRDHFSLTDYYEHPRVIEQRDWYGRYSNYLSKVSEQASKYYFHVLNQVLARGMPAEIALLPIIESAYNPHAVSPGHAVGPWQFLAGTAKHYGVTQNSWYDGRKDIIESTRAALDYLQMLADRYDGDWLLALAAYNAGEGNVDRAISRNQNAGKPTDYWNLQLPGETHKYVPKLLAISAMVQEPNLYGINLFPISNSPYFTVLETDAPVNIRQLAKEAGVNTSELEALNPGFKKPITTPAGAGPDRILVPIEVAEVLRLTLNDSADKAPVDWRRYQVRSGDTLSDLAIRFNTSTQSIKDANNLKSNSLSLGQELMIPGGGPGALPELKLAENRTLQNLTKDTPRYYRVQSGDSLWTIANKHGLSVAQLAKLNKLKPNTPLKVGQSLSLGALKARENENKSSKYRVKSGDTLSQIAEDHKVSVQQIKEWNRLKGNQLRIGQELVLYPASLADADS</sequence>
<evidence type="ECO:0000313" key="3">
    <source>
        <dbReference type="Proteomes" id="UP001589628"/>
    </source>
</evidence>
<reference evidence="2 3" key="1">
    <citation type="submission" date="2024-09" db="EMBL/GenBank/DDBJ databases">
        <authorList>
            <person name="Sun Q."/>
            <person name="Mori K."/>
        </authorList>
    </citation>
    <scope>NUCLEOTIDE SEQUENCE [LARGE SCALE GENOMIC DNA]</scope>
    <source>
        <strain evidence="2 3">ATCC 51285</strain>
    </source>
</reference>
<dbReference type="InterPro" id="IPR036779">
    <property type="entry name" value="LysM_dom_sf"/>
</dbReference>
<feature type="domain" description="LysM" evidence="1">
    <location>
        <begin position="477"/>
        <end position="520"/>
    </location>
</feature>
<name>A0ABV5Z7W0_9GAMM</name>
<dbReference type="PANTHER" id="PTHR33734:SF22">
    <property type="entry name" value="MEMBRANE-BOUND LYTIC MUREIN TRANSGLYCOSYLASE D"/>
    <property type="match status" value="1"/>
</dbReference>
<protein>
    <submittedName>
        <fullName evidence="2">LysM peptidoglycan-binding domain-containing protein</fullName>
    </submittedName>
</protein>
<gene>
    <name evidence="2" type="ORF">ACFFLH_02940</name>
</gene>
<dbReference type="InterPro" id="IPR008258">
    <property type="entry name" value="Transglycosylase_SLT_dom_1"/>
</dbReference>
<dbReference type="PANTHER" id="PTHR33734">
    <property type="entry name" value="LYSM DOMAIN-CONTAINING GPI-ANCHORED PROTEIN 2"/>
    <property type="match status" value="1"/>
</dbReference>
<keyword evidence="3" id="KW-1185">Reference proteome</keyword>
<dbReference type="RefSeq" id="WP_051527690.1">
    <property type="nucleotide sequence ID" value="NZ_JBHLZN010000001.1"/>
</dbReference>
<dbReference type="Proteomes" id="UP001589628">
    <property type="component" value="Unassembled WGS sequence"/>
</dbReference>
<organism evidence="2 3">
    <name type="scientific">Balneatrix alpica</name>
    <dbReference type="NCBI Taxonomy" id="75684"/>
    <lineage>
        <taxon>Bacteria</taxon>
        <taxon>Pseudomonadati</taxon>
        <taxon>Pseudomonadota</taxon>
        <taxon>Gammaproteobacteria</taxon>
        <taxon>Oceanospirillales</taxon>
        <taxon>Balneatrichaceae</taxon>
        <taxon>Balneatrix</taxon>
    </lineage>
</organism>
<dbReference type="PROSITE" id="PS51782">
    <property type="entry name" value="LYSM"/>
    <property type="match status" value="3"/>
</dbReference>
<feature type="domain" description="LysM" evidence="1">
    <location>
        <begin position="420"/>
        <end position="464"/>
    </location>
</feature>
<dbReference type="EMBL" id="JBHLZN010000001">
    <property type="protein sequence ID" value="MFB9885372.1"/>
    <property type="molecule type" value="Genomic_DNA"/>
</dbReference>
<dbReference type="InterPro" id="IPR018392">
    <property type="entry name" value="LysM"/>
</dbReference>
<dbReference type="CDD" id="cd00118">
    <property type="entry name" value="LysM"/>
    <property type="match status" value="3"/>
</dbReference>
<dbReference type="SUPFAM" id="SSF54106">
    <property type="entry name" value="LysM domain"/>
    <property type="match status" value="3"/>
</dbReference>
<dbReference type="SMART" id="SM00257">
    <property type="entry name" value="LysM"/>
    <property type="match status" value="3"/>
</dbReference>